<dbReference type="PANTHER" id="PTHR22911">
    <property type="entry name" value="ACYL-MALONYL CONDENSING ENZYME-RELATED"/>
    <property type="match status" value="1"/>
</dbReference>
<evidence type="ECO:0000313" key="10">
    <source>
        <dbReference type="Proteomes" id="UP000292347"/>
    </source>
</evidence>
<dbReference type="NCBIfam" id="TIGR00688">
    <property type="entry name" value="rarD"/>
    <property type="match status" value="1"/>
</dbReference>
<dbReference type="OrthoDB" id="369870at2"/>
<evidence type="ECO:0000259" key="8">
    <source>
        <dbReference type="Pfam" id="PF00892"/>
    </source>
</evidence>
<feature type="domain" description="EamA" evidence="8">
    <location>
        <begin position="12"/>
        <end position="144"/>
    </location>
</feature>
<comment type="caution">
    <text evidence="9">The sequence shown here is derived from an EMBL/GenBank/DDBJ whole genome shotgun (WGS) entry which is preliminary data.</text>
</comment>
<protein>
    <submittedName>
        <fullName evidence="9">EamA family transporter RarD</fullName>
    </submittedName>
</protein>
<organism evidence="9 10">
    <name type="scientific">Sphingomonas desiccabilis</name>
    <dbReference type="NCBI Taxonomy" id="429134"/>
    <lineage>
        <taxon>Bacteria</taxon>
        <taxon>Pseudomonadati</taxon>
        <taxon>Pseudomonadota</taxon>
        <taxon>Alphaproteobacteria</taxon>
        <taxon>Sphingomonadales</taxon>
        <taxon>Sphingomonadaceae</taxon>
        <taxon>Sphingomonas</taxon>
    </lineage>
</organism>
<dbReference type="InterPro" id="IPR004626">
    <property type="entry name" value="RarD"/>
</dbReference>
<dbReference type="Pfam" id="PF00892">
    <property type="entry name" value="EamA"/>
    <property type="match status" value="1"/>
</dbReference>
<name>A0A4Q2ITR4_9SPHN</name>
<dbReference type="InterPro" id="IPR037185">
    <property type="entry name" value="EmrE-like"/>
</dbReference>
<evidence type="ECO:0000256" key="6">
    <source>
        <dbReference type="ARBA" id="ARBA00022989"/>
    </source>
</evidence>
<reference evidence="9 10" key="1">
    <citation type="submission" date="2019-01" db="EMBL/GenBank/DDBJ databases">
        <title>Sphingomonas mucosissima sp. nov. and Sphingomonas desiccabilis sp. nov., from biological soil crusts in the Colorado Plateau, USA.</title>
        <authorList>
            <person name="Zhu D."/>
        </authorList>
    </citation>
    <scope>NUCLEOTIDE SEQUENCE [LARGE SCALE GENOMIC DNA]</scope>
    <source>
        <strain evidence="9 10">CP1D</strain>
    </source>
</reference>
<keyword evidence="4" id="KW-1003">Cell membrane</keyword>
<evidence type="ECO:0000256" key="1">
    <source>
        <dbReference type="ARBA" id="ARBA00004651"/>
    </source>
</evidence>
<dbReference type="InterPro" id="IPR000620">
    <property type="entry name" value="EamA_dom"/>
</dbReference>
<evidence type="ECO:0000256" key="5">
    <source>
        <dbReference type="ARBA" id="ARBA00022692"/>
    </source>
</evidence>
<gene>
    <name evidence="9" type="primary">rarD</name>
    <name evidence="9" type="ORF">EO081_11230</name>
</gene>
<evidence type="ECO:0000256" key="3">
    <source>
        <dbReference type="ARBA" id="ARBA00022448"/>
    </source>
</evidence>
<evidence type="ECO:0000256" key="2">
    <source>
        <dbReference type="ARBA" id="ARBA00007362"/>
    </source>
</evidence>
<dbReference type="GO" id="GO:0005886">
    <property type="term" value="C:plasma membrane"/>
    <property type="evidence" value="ECO:0007669"/>
    <property type="project" value="UniProtKB-SubCell"/>
</dbReference>
<keyword evidence="5" id="KW-0812">Transmembrane</keyword>
<accession>A0A4Q2ITR4</accession>
<dbReference type="RefSeq" id="WP_129342001.1">
    <property type="nucleotide sequence ID" value="NZ_JACIDD010000002.1"/>
</dbReference>
<proteinExistence type="inferred from homology"/>
<comment type="similarity">
    <text evidence="2">Belongs to the EamA transporter family.</text>
</comment>
<dbReference type="PANTHER" id="PTHR22911:SF137">
    <property type="entry name" value="SOLUTE CARRIER FAMILY 35 MEMBER G2-RELATED"/>
    <property type="match status" value="1"/>
</dbReference>
<keyword evidence="3" id="KW-0813">Transport</keyword>
<dbReference type="Proteomes" id="UP000292347">
    <property type="component" value="Unassembled WGS sequence"/>
</dbReference>
<keyword evidence="6" id="KW-1133">Transmembrane helix</keyword>
<dbReference type="SUPFAM" id="SSF103481">
    <property type="entry name" value="Multidrug resistance efflux transporter EmrE"/>
    <property type="match status" value="2"/>
</dbReference>
<evidence type="ECO:0000256" key="7">
    <source>
        <dbReference type="ARBA" id="ARBA00023136"/>
    </source>
</evidence>
<dbReference type="AlphaFoldDB" id="A0A4Q2ITR4"/>
<keyword evidence="10" id="KW-1185">Reference proteome</keyword>
<comment type="subcellular location">
    <subcellularLocation>
        <location evidence="1">Cell membrane</location>
        <topology evidence="1">Multi-pass membrane protein</topology>
    </subcellularLocation>
</comment>
<dbReference type="EMBL" id="SDPT01000002">
    <property type="protein sequence ID" value="RXZ31768.1"/>
    <property type="molecule type" value="Genomic_DNA"/>
</dbReference>
<evidence type="ECO:0000256" key="4">
    <source>
        <dbReference type="ARBA" id="ARBA00022475"/>
    </source>
</evidence>
<keyword evidence="7" id="KW-0472">Membrane</keyword>
<evidence type="ECO:0000313" key="9">
    <source>
        <dbReference type="EMBL" id="RXZ31768.1"/>
    </source>
</evidence>
<sequence length="298" mass="31679">MTQQPESRRGLIHGATAYGLWGLLPLYFHLLDQVDAGEIVAQRVLWSVVLLVPIVLALGRRASSWAVLRNPRTMAMLAASAVLIAANWLLYVWAVLHHQVLAASMAYFLNPLLNIAMGVALLGERLTRAQAVAVLLAGAGVAVLALGAGGALWISLTIALSFAFYGLIRKLAPVEAFEGLTIETLLLAPFALAYLVWLSGHGGMSFGREGGTTALLVLAGAVTTVPLLLFAAAARELRMATLGLLQFLAPTMQFLLAITLFGERLDLTKLLSFGLIWAGLAVYVGGSVLGRTRRDAVA</sequence>